<sequence length="121" mass="14026">MANEYFEHDRDWLIAVCRECKVAIWPAHAAAHLRGPHHRVNGKKAQQVADELQAWSDIVQHVRQFAVPTYVNRPVPALALYADGIQCRLDPSTCRYVSRSMQGMREHWRTRHQWSLRGGRG</sequence>
<keyword evidence="1" id="KW-1185">Reference proteome</keyword>
<evidence type="ECO:0000313" key="1">
    <source>
        <dbReference type="Proteomes" id="UP000504637"/>
    </source>
</evidence>
<reference evidence="2" key="1">
    <citation type="submission" date="2020-01" db="EMBL/GenBank/DDBJ databases">
        <authorList>
            <consortium name="DOE Joint Genome Institute"/>
            <person name="Haridas S."/>
            <person name="Albert R."/>
            <person name="Binder M."/>
            <person name="Bloem J."/>
            <person name="Labutti K."/>
            <person name="Salamov A."/>
            <person name="Andreopoulos B."/>
            <person name="Baker S.E."/>
            <person name="Barry K."/>
            <person name="Bills G."/>
            <person name="Bluhm B.H."/>
            <person name="Cannon C."/>
            <person name="Castanera R."/>
            <person name="Culley D.E."/>
            <person name="Daum C."/>
            <person name="Ezra D."/>
            <person name="Gonzalez J.B."/>
            <person name="Henrissat B."/>
            <person name="Kuo A."/>
            <person name="Liang C."/>
            <person name="Lipzen A."/>
            <person name="Lutzoni F."/>
            <person name="Magnuson J."/>
            <person name="Mondo S."/>
            <person name="Nolan M."/>
            <person name="Ohm R."/>
            <person name="Pangilinan J."/>
            <person name="Park H.-J."/>
            <person name="Ramirez L."/>
            <person name="Alfaro M."/>
            <person name="Sun H."/>
            <person name="Tritt A."/>
            <person name="Yoshinaga Y."/>
            <person name="Zwiers L.-H."/>
            <person name="Turgeon B.G."/>
            <person name="Goodwin S.B."/>
            <person name="Spatafora J.W."/>
            <person name="Crous P.W."/>
            <person name="Grigoriev I.V."/>
        </authorList>
    </citation>
    <scope>NUCLEOTIDE SEQUENCE</scope>
    <source>
        <strain evidence="2">CBS 342.82</strain>
    </source>
</reference>
<accession>A0A6J3LR64</accession>
<reference evidence="2" key="2">
    <citation type="submission" date="2020-04" db="EMBL/GenBank/DDBJ databases">
        <authorList>
            <consortium name="NCBI Genome Project"/>
        </authorList>
    </citation>
    <scope>NUCLEOTIDE SEQUENCE</scope>
    <source>
        <strain evidence="2">CBS 342.82</strain>
    </source>
</reference>
<dbReference type="Pfam" id="PF12013">
    <property type="entry name" value="OrsD"/>
    <property type="match status" value="1"/>
</dbReference>
<dbReference type="OrthoDB" id="2608216at2759"/>
<gene>
    <name evidence="2" type="ORF">K489DRAFT_289455</name>
</gene>
<dbReference type="Proteomes" id="UP000504637">
    <property type="component" value="Unplaced"/>
</dbReference>
<dbReference type="RefSeq" id="XP_033454800.1">
    <property type="nucleotide sequence ID" value="XM_033600151.1"/>
</dbReference>
<organism evidence="2">
    <name type="scientific">Dissoconium aciculare CBS 342.82</name>
    <dbReference type="NCBI Taxonomy" id="1314786"/>
    <lineage>
        <taxon>Eukaryota</taxon>
        <taxon>Fungi</taxon>
        <taxon>Dikarya</taxon>
        <taxon>Ascomycota</taxon>
        <taxon>Pezizomycotina</taxon>
        <taxon>Dothideomycetes</taxon>
        <taxon>Dothideomycetidae</taxon>
        <taxon>Mycosphaerellales</taxon>
        <taxon>Dissoconiaceae</taxon>
        <taxon>Dissoconium</taxon>
    </lineage>
</organism>
<reference evidence="2" key="3">
    <citation type="submission" date="2025-08" db="UniProtKB">
        <authorList>
            <consortium name="RefSeq"/>
        </authorList>
    </citation>
    <scope>IDENTIFICATION</scope>
    <source>
        <strain evidence="2">CBS 342.82</strain>
    </source>
</reference>
<proteinExistence type="predicted"/>
<name>A0A6J3LR64_9PEZI</name>
<evidence type="ECO:0000313" key="2">
    <source>
        <dbReference type="RefSeq" id="XP_033454800.1"/>
    </source>
</evidence>
<dbReference type="AlphaFoldDB" id="A0A6J3LR64"/>
<protein>
    <submittedName>
        <fullName evidence="2">Uncharacterized protein</fullName>
    </submittedName>
</protein>
<dbReference type="GeneID" id="54357951"/>
<dbReference type="InterPro" id="IPR022698">
    <property type="entry name" value="OrsD"/>
</dbReference>
<feature type="non-terminal residue" evidence="2">
    <location>
        <position position="121"/>
    </location>
</feature>